<proteinExistence type="predicted"/>
<dbReference type="AlphaFoldDB" id="A0A1M7RJ64"/>
<organism evidence="3 4">
    <name type="scientific">Cryptosporangium aurantiacum</name>
    <dbReference type="NCBI Taxonomy" id="134849"/>
    <lineage>
        <taxon>Bacteria</taxon>
        <taxon>Bacillati</taxon>
        <taxon>Actinomycetota</taxon>
        <taxon>Actinomycetes</taxon>
        <taxon>Cryptosporangiales</taxon>
        <taxon>Cryptosporangiaceae</taxon>
        <taxon>Cryptosporangium</taxon>
    </lineage>
</organism>
<dbReference type="InterPro" id="IPR007060">
    <property type="entry name" value="FtsL/DivIC"/>
</dbReference>
<keyword evidence="3" id="KW-0132">Cell division</keyword>
<dbReference type="Proteomes" id="UP000184440">
    <property type="component" value="Unassembled WGS sequence"/>
</dbReference>
<dbReference type="Pfam" id="PF04977">
    <property type="entry name" value="DivIC"/>
    <property type="match status" value="1"/>
</dbReference>
<keyword evidence="3" id="KW-0131">Cell cycle</keyword>
<feature type="region of interest" description="Disordered" evidence="1">
    <location>
        <begin position="101"/>
        <end position="147"/>
    </location>
</feature>
<protein>
    <submittedName>
        <fullName evidence="3">Cell division protein FtsB</fullName>
    </submittedName>
</protein>
<keyword evidence="2" id="KW-0812">Transmembrane</keyword>
<name>A0A1M7RJ64_9ACTN</name>
<gene>
    <name evidence="3" type="ORF">SAMN05443668_11523</name>
</gene>
<evidence type="ECO:0000313" key="3">
    <source>
        <dbReference type="EMBL" id="SHN46337.1"/>
    </source>
</evidence>
<reference evidence="3 4" key="1">
    <citation type="submission" date="2016-11" db="EMBL/GenBank/DDBJ databases">
        <authorList>
            <person name="Jaros S."/>
            <person name="Januszkiewicz K."/>
            <person name="Wedrychowicz H."/>
        </authorList>
    </citation>
    <scope>NUCLEOTIDE SEQUENCE [LARGE SCALE GENOMIC DNA]</scope>
    <source>
        <strain evidence="3 4">DSM 46144</strain>
    </source>
</reference>
<dbReference type="GO" id="GO:0051301">
    <property type="term" value="P:cell division"/>
    <property type="evidence" value="ECO:0007669"/>
    <property type="project" value="UniProtKB-KW"/>
</dbReference>
<evidence type="ECO:0000313" key="4">
    <source>
        <dbReference type="Proteomes" id="UP000184440"/>
    </source>
</evidence>
<evidence type="ECO:0000256" key="1">
    <source>
        <dbReference type="SAM" id="MobiDB-lite"/>
    </source>
</evidence>
<keyword evidence="2" id="KW-1133">Transmembrane helix</keyword>
<accession>A0A1M7RJ64</accession>
<feature type="transmembrane region" description="Helical" evidence="2">
    <location>
        <begin position="25"/>
        <end position="47"/>
    </location>
</feature>
<keyword evidence="4" id="KW-1185">Reference proteome</keyword>
<dbReference type="EMBL" id="FRCS01000015">
    <property type="protein sequence ID" value="SHN46337.1"/>
    <property type="molecule type" value="Genomic_DNA"/>
</dbReference>
<sequence>MRRTAASATAAVDGRRFVRRGEGRFTGRAAVLAILFAVLVLTLAYPIQQYLAQRSQIAEAERSQARQSERIAALRADLAKWDDPEYVRSQASSRLQLVQPGEKRYIVQDPSREGTGGTPTEPSTSPVRDPRSWYGRLWDSVEAADQK</sequence>
<evidence type="ECO:0000256" key="2">
    <source>
        <dbReference type="SAM" id="Phobius"/>
    </source>
</evidence>
<keyword evidence="2" id="KW-0472">Membrane</keyword>
<dbReference type="STRING" id="134849.SAMN05443668_11523"/>
<feature type="compositionally biased region" description="Basic and acidic residues" evidence="1">
    <location>
        <begin position="101"/>
        <end position="112"/>
    </location>
</feature>